<feature type="region of interest" description="Disordered" evidence="4">
    <location>
        <begin position="362"/>
        <end position="623"/>
    </location>
</feature>
<dbReference type="PANTHER" id="PTHR10270">
    <property type="entry name" value="SOX TRANSCRIPTION FACTOR"/>
    <property type="match status" value="1"/>
</dbReference>
<dbReference type="SMART" id="SM00398">
    <property type="entry name" value="HMG"/>
    <property type="match status" value="1"/>
</dbReference>
<evidence type="ECO:0000313" key="7">
    <source>
        <dbReference type="Proteomes" id="UP001355207"/>
    </source>
</evidence>
<keyword evidence="3" id="KW-0539">Nucleus</keyword>
<feature type="compositionally biased region" description="Polar residues" evidence="4">
    <location>
        <begin position="714"/>
        <end position="733"/>
    </location>
</feature>
<feature type="region of interest" description="Disordered" evidence="4">
    <location>
        <begin position="1"/>
        <end position="23"/>
    </location>
</feature>
<feature type="compositionally biased region" description="Polar residues" evidence="4">
    <location>
        <begin position="300"/>
        <end position="311"/>
    </location>
</feature>
<dbReference type="GO" id="GO:0001228">
    <property type="term" value="F:DNA-binding transcription activator activity, RNA polymerase II-specific"/>
    <property type="evidence" value="ECO:0007669"/>
    <property type="project" value="TreeGrafter"/>
</dbReference>
<evidence type="ECO:0000259" key="5">
    <source>
        <dbReference type="PROSITE" id="PS50118"/>
    </source>
</evidence>
<feature type="region of interest" description="Disordered" evidence="4">
    <location>
        <begin position="851"/>
        <end position="887"/>
    </location>
</feature>
<dbReference type="Gene3D" id="1.10.30.10">
    <property type="entry name" value="High mobility group box domain"/>
    <property type="match status" value="1"/>
</dbReference>
<dbReference type="SUPFAM" id="SSF47095">
    <property type="entry name" value="HMG-box"/>
    <property type="match status" value="1"/>
</dbReference>
<dbReference type="GeneID" id="91091986"/>
<dbReference type="AlphaFoldDB" id="A0AAX4JLX4"/>
<dbReference type="GO" id="GO:0030154">
    <property type="term" value="P:cell differentiation"/>
    <property type="evidence" value="ECO:0007669"/>
    <property type="project" value="TreeGrafter"/>
</dbReference>
<dbReference type="Pfam" id="PF00505">
    <property type="entry name" value="HMG_box"/>
    <property type="match status" value="1"/>
</dbReference>
<dbReference type="InterPro" id="IPR009071">
    <property type="entry name" value="HMG_box_dom"/>
</dbReference>
<feature type="compositionally biased region" description="Low complexity" evidence="4">
    <location>
        <begin position="544"/>
        <end position="556"/>
    </location>
</feature>
<organism evidence="6 7">
    <name type="scientific">Kwoniella dendrophila CBS 6074</name>
    <dbReference type="NCBI Taxonomy" id="1295534"/>
    <lineage>
        <taxon>Eukaryota</taxon>
        <taxon>Fungi</taxon>
        <taxon>Dikarya</taxon>
        <taxon>Basidiomycota</taxon>
        <taxon>Agaricomycotina</taxon>
        <taxon>Tremellomycetes</taxon>
        <taxon>Tremellales</taxon>
        <taxon>Cryptococcaceae</taxon>
        <taxon>Kwoniella</taxon>
    </lineage>
</organism>
<feature type="compositionally biased region" description="Polar residues" evidence="4">
    <location>
        <begin position="824"/>
        <end position="837"/>
    </location>
</feature>
<feature type="region of interest" description="Disordered" evidence="4">
    <location>
        <begin position="712"/>
        <end position="746"/>
    </location>
</feature>
<feature type="compositionally biased region" description="Basic residues" evidence="4">
    <location>
        <begin position="320"/>
        <end position="329"/>
    </location>
</feature>
<keyword evidence="1 3" id="KW-0238">DNA-binding</keyword>
<feature type="region of interest" description="Disordered" evidence="4">
    <location>
        <begin position="220"/>
        <end position="249"/>
    </location>
</feature>
<feature type="compositionally biased region" description="Pro residues" evidence="4">
    <location>
        <begin position="185"/>
        <end position="196"/>
    </location>
</feature>
<feature type="compositionally biased region" description="Low complexity" evidence="4">
    <location>
        <begin position="580"/>
        <end position="615"/>
    </location>
</feature>
<feature type="domain" description="HMG box" evidence="5">
    <location>
        <begin position="329"/>
        <end position="391"/>
    </location>
</feature>
<dbReference type="PROSITE" id="PS50118">
    <property type="entry name" value="HMG_BOX_2"/>
    <property type="match status" value="1"/>
</dbReference>
<dbReference type="EMBL" id="CP144098">
    <property type="protein sequence ID" value="WWC86437.1"/>
    <property type="molecule type" value="Genomic_DNA"/>
</dbReference>
<protein>
    <recommendedName>
        <fullName evidence="5">HMG box domain-containing protein</fullName>
    </recommendedName>
</protein>
<dbReference type="InterPro" id="IPR036910">
    <property type="entry name" value="HMG_box_dom_sf"/>
</dbReference>
<feature type="DNA-binding region" description="HMG box" evidence="3">
    <location>
        <begin position="329"/>
        <end position="391"/>
    </location>
</feature>
<dbReference type="GO" id="GO:0005634">
    <property type="term" value="C:nucleus"/>
    <property type="evidence" value="ECO:0007669"/>
    <property type="project" value="UniProtKB-UniRule"/>
</dbReference>
<gene>
    <name evidence="6" type="ORF">L201_001314</name>
</gene>
<feature type="region of interest" description="Disordered" evidence="4">
    <location>
        <begin position="120"/>
        <end position="152"/>
    </location>
</feature>
<evidence type="ECO:0000256" key="3">
    <source>
        <dbReference type="PROSITE-ProRule" id="PRU00267"/>
    </source>
</evidence>
<evidence type="ECO:0000256" key="4">
    <source>
        <dbReference type="SAM" id="MobiDB-lite"/>
    </source>
</evidence>
<dbReference type="Proteomes" id="UP001355207">
    <property type="component" value="Chromosome 1"/>
</dbReference>
<dbReference type="PANTHER" id="PTHR10270:SF161">
    <property type="entry name" value="SEX-DETERMINING REGION Y PROTEIN"/>
    <property type="match status" value="1"/>
</dbReference>
<feature type="compositionally biased region" description="Basic residues" evidence="4">
    <location>
        <begin position="425"/>
        <end position="436"/>
    </location>
</feature>
<keyword evidence="2" id="KW-0804">Transcription</keyword>
<feature type="compositionally biased region" description="Basic and acidic residues" evidence="4">
    <location>
        <begin position="363"/>
        <end position="389"/>
    </location>
</feature>
<feature type="compositionally biased region" description="Polar residues" evidence="4">
    <location>
        <begin position="564"/>
        <end position="577"/>
    </location>
</feature>
<dbReference type="InterPro" id="IPR050140">
    <property type="entry name" value="SRY-related_HMG-box_TF-like"/>
</dbReference>
<evidence type="ECO:0000313" key="6">
    <source>
        <dbReference type="EMBL" id="WWC86437.1"/>
    </source>
</evidence>
<feature type="region of interest" description="Disordered" evidence="4">
    <location>
        <begin position="285"/>
        <end position="350"/>
    </location>
</feature>
<feature type="compositionally biased region" description="Polar residues" evidence="4">
    <location>
        <begin position="174"/>
        <end position="184"/>
    </location>
</feature>
<feature type="compositionally biased region" description="Low complexity" evidence="4">
    <location>
        <begin position="227"/>
        <end position="244"/>
    </location>
</feature>
<feature type="compositionally biased region" description="Basic and acidic residues" evidence="4">
    <location>
        <begin position="396"/>
        <end position="421"/>
    </location>
</feature>
<evidence type="ECO:0000256" key="2">
    <source>
        <dbReference type="ARBA" id="ARBA00023163"/>
    </source>
</evidence>
<dbReference type="RefSeq" id="XP_066073200.1">
    <property type="nucleotide sequence ID" value="XM_066217103.1"/>
</dbReference>
<accession>A0AAX4JLX4</accession>
<feature type="compositionally biased region" description="Low complexity" evidence="4">
    <location>
        <begin position="1"/>
        <end position="18"/>
    </location>
</feature>
<reference evidence="6 7" key="1">
    <citation type="submission" date="2024-01" db="EMBL/GenBank/DDBJ databases">
        <title>Comparative genomics of Cryptococcus and Kwoniella reveals pathogenesis evolution and contrasting modes of karyotype evolution via chromosome fusion or intercentromeric recombination.</title>
        <authorList>
            <person name="Coelho M.A."/>
            <person name="David-Palma M."/>
            <person name="Shea T."/>
            <person name="Bowers K."/>
            <person name="McGinley-Smith S."/>
            <person name="Mohammad A.W."/>
            <person name="Gnirke A."/>
            <person name="Yurkov A.M."/>
            <person name="Nowrousian M."/>
            <person name="Sun S."/>
            <person name="Cuomo C.A."/>
            <person name="Heitman J."/>
        </authorList>
    </citation>
    <scope>NUCLEOTIDE SEQUENCE [LARGE SCALE GENOMIC DNA]</scope>
    <source>
        <strain evidence="6 7">CBS 6074</strain>
    </source>
</reference>
<name>A0AAX4JLX4_9TREE</name>
<dbReference type="CDD" id="cd01389">
    <property type="entry name" value="HMG-box_ROX1-like"/>
    <property type="match status" value="1"/>
</dbReference>
<sequence length="1045" mass="113586">MSFSISTVTSASSQATGSPAPSSSYVELPELEFDLHAFLQSCSEFMSQPLTPSPIFDVPLILPDPAVTTPPYTSDEGSVTGDSEHLTEKQYLCPIIISPTTVIAPQLAFNMPSSKHFNAYQSPELSNPSSSSSSLRPFQSGSSSQSQSPPLSYSYSNPNIFASYPQSYPASSSTYFPQQEQQNLIPPPPASIPNSPPWQTTDTEANASGLDVDIDLEGLTDDNTDIKTSYSTTTPSKSKLTSTKDAIPRPPNAWILYRSDILKDLASGNDIPGLDAVLTKMGYNTTSASSDESQTESSSNNKGKSKATTDSEMMPPPGGLKKKSTKKGSKAPTEEFLSLGKGKTGKGLPQAHISKLISTLWKNETEERKAQYEQRADLKKMEHQKKYPDYKFQPMRKADKIRQREDREREKEELKRQKEAAKQAGKAKRHQRRRNRVSPTSPYAVRESSKRPDMGSLARSLSYSGEPVKPEPGTQWWSAIPNAYSYGGPRRETEPAPATYAYGNDPMGLYPFPVPMNSLPSLTRDPGLEDEGPPGAMIAEDYHSWQQSQNQGQSRPQPLPHTIPSVSVTPVENNTPDLLSAPSMSQQSSSDTYSAVSSSSHTDSSTSSALPQPSSHADHSLQGLGIYPSMHSAVPFIADPLPMDAQGRPMPILGFDDIQPLADNDNGDPAMLAEMWWNLQDDDVEDDLKNNSIPSGLLADSRTLQSYDIEAEQAGQSSVPRLSMSSTVPSSGAASGAPPTPSSNFLAQQPFQLADGGAAYPYPQGYVPMYVSVIPEDGNIDPSIPFFTPGYDANLSYLPMDATFDPSLYTQNGISFEEQGPFLSAQQPLSPTETWSAGPTPREATFPLLATQTQSQDNSDRIPSNSSQGTVRTVSSGNNSNQTVPRYVSNSAYPLTPLSQDPTSLPNTNGIVDRNTSYSALAAVMGQSMGMGMGMGMGQSDDMLGWDDNDVIEHDEEDDSIIQQQQQQQKQQYYQPRKERVISQIHHPHRVITPISGSTPSVMGLPVHQQQLQQSFPILTKSDTTNAPRKINTRSRTVASKFGGA</sequence>
<proteinExistence type="predicted"/>
<feature type="region of interest" description="Disordered" evidence="4">
    <location>
        <begin position="824"/>
        <end position="843"/>
    </location>
</feature>
<evidence type="ECO:0000256" key="1">
    <source>
        <dbReference type="ARBA" id="ARBA00023125"/>
    </source>
</evidence>
<keyword evidence="7" id="KW-1185">Reference proteome</keyword>
<feature type="region of interest" description="Disordered" evidence="4">
    <location>
        <begin position="171"/>
        <end position="204"/>
    </location>
</feature>
<feature type="compositionally biased region" description="Low complexity" evidence="4">
    <location>
        <begin position="285"/>
        <end position="299"/>
    </location>
</feature>
<dbReference type="GO" id="GO:0000978">
    <property type="term" value="F:RNA polymerase II cis-regulatory region sequence-specific DNA binding"/>
    <property type="evidence" value="ECO:0007669"/>
    <property type="project" value="TreeGrafter"/>
</dbReference>